<keyword evidence="1" id="KW-0547">Nucleotide-binding</keyword>
<dbReference type="EMBL" id="VSSQ01074872">
    <property type="protein sequence ID" value="MPN25632.1"/>
    <property type="molecule type" value="Genomic_DNA"/>
</dbReference>
<evidence type="ECO:0000256" key="1">
    <source>
        <dbReference type="ARBA" id="ARBA00022741"/>
    </source>
</evidence>
<sequence>MLRDIIRILSNDGITVGLADERGELAACYMGVAQLDVGKRTDVIDSCPKAYALSMLIRTMSPDLICADEIGSEEDFRALSQACLCGSAVICTAHGGSIDDVLKRCEMNGAENIFERYILLEGRKAPGKIIGVFNKKGERLC</sequence>
<evidence type="ECO:0000259" key="3">
    <source>
        <dbReference type="Pfam" id="PF19568"/>
    </source>
</evidence>
<dbReference type="GO" id="GO:0005524">
    <property type="term" value="F:ATP binding"/>
    <property type="evidence" value="ECO:0007669"/>
    <property type="project" value="UniProtKB-KW"/>
</dbReference>
<accession>A0A645GI23</accession>
<name>A0A645GI23_9ZZZZ</name>
<reference evidence="4" key="1">
    <citation type="submission" date="2019-08" db="EMBL/GenBank/DDBJ databases">
        <authorList>
            <person name="Kucharzyk K."/>
            <person name="Murdoch R.W."/>
            <person name="Higgins S."/>
            <person name="Loffler F."/>
        </authorList>
    </citation>
    <scope>NUCLEOTIDE SEQUENCE</scope>
</reference>
<dbReference type="Gene3D" id="3.40.50.300">
    <property type="entry name" value="P-loop containing nucleotide triphosphate hydrolases"/>
    <property type="match status" value="1"/>
</dbReference>
<dbReference type="PANTHER" id="PTHR20953">
    <property type="entry name" value="KINASE-RELATED"/>
    <property type="match status" value="1"/>
</dbReference>
<dbReference type="AlphaFoldDB" id="A0A645GI23"/>
<evidence type="ECO:0000256" key="2">
    <source>
        <dbReference type="ARBA" id="ARBA00022840"/>
    </source>
</evidence>
<proteinExistence type="predicted"/>
<protein>
    <recommendedName>
        <fullName evidence="3">Stage III sporulation protein AA AAA+ ATPase domain-containing protein</fullName>
    </recommendedName>
</protein>
<feature type="domain" description="Stage III sporulation protein AA AAA+ ATPase" evidence="3">
    <location>
        <begin position="1"/>
        <end position="140"/>
    </location>
</feature>
<dbReference type="Pfam" id="PF19568">
    <property type="entry name" value="Spore_III_AA"/>
    <property type="match status" value="1"/>
</dbReference>
<organism evidence="4">
    <name type="scientific">bioreactor metagenome</name>
    <dbReference type="NCBI Taxonomy" id="1076179"/>
    <lineage>
        <taxon>unclassified sequences</taxon>
        <taxon>metagenomes</taxon>
        <taxon>ecological metagenomes</taxon>
    </lineage>
</organism>
<keyword evidence="2" id="KW-0067">ATP-binding</keyword>
<dbReference type="SUPFAM" id="SSF52540">
    <property type="entry name" value="P-loop containing nucleoside triphosphate hydrolases"/>
    <property type="match status" value="1"/>
</dbReference>
<evidence type="ECO:0000313" key="4">
    <source>
        <dbReference type="EMBL" id="MPN25632.1"/>
    </source>
</evidence>
<dbReference type="InterPro" id="IPR045735">
    <property type="entry name" value="Spore_III_AA_AAA+_ATPase"/>
</dbReference>
<comment type="caution">
    <text evidence="4">The sequence shown here is derived from an EMBL/GenBank/DDBJ whole genome shotgun (WGS) entry which is preliminary data.</text>
</comment>
<dbReference type="InterPro" id="IPR027417">
    <property type="entry name" value="P-loop_NTPase"/>
</dbReference>
<dbReference type="PANTHER" id="PTHR20953:SF3">
    <property type="entry name" value="P-LOOP CONTAINING NUCLEOSIDE TRIPHOSPHATE HYDROLASES SUPERFAMILY PROTEIN"/>
    <property type="match status" value="1"/>
</dbReference>
<gene>
    <name evidence="4" type="ORF">SDC9_173044</name>
</gene>